<dbReference type="EMBL" id="JANBPK010001214">
    <property type="protein sequence ID" value="KAJ2924570.1"/>
    <property type="molecule type" value="Genomic_DNA"/>
</dbReference>
<dbReference type="OrthoDB" id="3061143at2759"/>
<feature type="region of interest" description="Disordered" evidence="1">
    <location>
        <begin position="301"/>
        <end position="332"/>
    </location>
</feature>
<name>A0A9W8IXP8_9AGAR</name>
<proteinExistence type="predicted"/>
<evidence type="ECO:0000313" key="2">
    <source>
        <dbReference type="EMBL" id="KAJ2924570.1"/>
    </source>
</evidence>
<reference evidence="2" key="1">
    <citation type="submission" date="2022-06" db="EMBL/GenBank/DDBJ databases">
        <title>Genome Sequence of Candolleomyces eurysporus.</title>
        <authorList>
            <person name="Buettner E."/>
        </authorList>
    </citation>
    <scope>NUCLEOTIDE SEQUENCE</scope>
    <source>
        <strain evidence="2">VTCC 930004</strain>
    </source>
</reference>
<accession>A0A9W8IXP8</accession>
<keyword evidence="3" id="KW-1185">Reference proteome</keyword>
<sequence>MEEAPAEIQDVLRREFDRVGSGAIGCDGNYAFNTVQCNIAYAGTAMTKQMGRFALAHRDGKDSGARYSNLMRVSRLPPNYDPGRIFLSGLGVYTRLERFRSMNFQGQRDHVGSPPTPLPGTMPSSTAYRIILVHYPPHRMASGVTRQRIASTPTGHIYLAPEMRTTDFDPSIHMQDSFSTFFKDAHSLMTRQSYSSFVGRSAYLLFRYALLQTFPDYEIDADPDDFMDCITYKAEDGTRRKIDKWAMAPAIRDTAGRGRTGLRMEQEAAFKEHYFKHGSHIPECYLHNDWIREEATRRFGSGASVDEGGGSADPADDADPIEIAGPQERTQPGKYNLLAIEMDQAH</sequence>
<comment type="caution">
    <text evidence="2">The sequence shown here is derived from an EMBL/GenBank/DDBJ whole genome shotgun (WGS) entry which is preliminary data.</text>
</comment>
<feature type="non-terminal residue" evidence="2">
    <location>
        <position position="346"/>
    </location>
</feature>
<evidence type="ECO:0000313" key="3">
    <source>
        <dbReference type="Proteomes" id="UP001140091"/>
    </source>
</evidence>
<dbReference type="Proteomes" id="UP001140091">
    <property type="component" value="Unassembled WGS sequence"/>
</dbReference>
<protein>
    <submittedName>
        <fullName evidence="2">Uncharacterized protein</fullName>
    </submittedName>
</protein>
<organism evidence="2 3">
    <name type="scientific">Candolleomyces eurysporus</name>
    <dbReference type="NCBI Taxonomy" id="2828524"/>
    <lineage>
        <taxon>Eukaryota</taxon>
        <taxon>Fungi</taxon>
        <taxon>Dikarya</taxon>
        <taxon>Basidiomycota</taxon>
        <taxon>Agaricomycotina</taxon>
        <taxon>Agaricomycetes</taxon>
        <taxon>Agaricomycetidae</taxon>
        <taxon>Agaricales</taxon>
        <taxon>Agaricineae</taxon>
        <taxon>Psathyrellaceae</taxon>
        <taxon>Candolleomyces</taxon>
    </lineage>
</organism>
<dbReference type="AlphaFoldDB" id="A0A9W8IXP8"/>
<evidence type="ECO:0000256" key="1">
    <source>
        <dbReference type="SAM" id="MobiDB-lite"/>
    </source>
</evidence>
<gene>
    <name evidence="2" type="ORF">H1R20_g12521</name>
</gene>